<dbReference type="InterPro" id="IPR044126">
    <property type="entry name" value="S1_IF2_alpha"/>
</dbReference>
<feature type="domain" description="S1 motif" evidence="6">
    <location>
        <begin position="81"/>
        <end position="152"/>
    </location>
</feature>
<feature type="region of interest" description="Disordered" evidence="5">
    <location>
        <begin position="1"/>
        <end position="41"/>
    </location>
</feature>
<dbReference type="SMART" id="SM00316">
    <property type="entry name" value="S1"/>
    <property type="match status" value="1"/>
</dbReference>
<dbReference type="InterPro" id="IPR003029">
    <property type="entry name" value="S1_domain"/>
</dbReference>
<dbReference type="Proteomes" id="UP001212152">
    <property type="component" value="Unassembled WGS sequence"/>
</dbReference>
<evidence type="ECO:0000256" key="1">
    <source>
        <dbReference type="ARBA" id="ARBA00007223"/>
    </source>
</evidence>
<feature type="compositionally biased region" description="Acidic residues" evidence="5">
    <location>
        <begin position="1"/>
        <end position="14"/>
    </location>
</feature>
<dbReference type="FunFam" id="1.10.150.190:FF:000003">
    <property type="entry name" value="Eukaryotic translation initiation factor 2 subunit alpha"/>
    <property type="match status" value="1"/>
</dbReference>
<keyword evidence="8" id="KW-1185">Reference proteome</keyword>
<dbReference type="GO" id="GO:0043022">
    <property type="term" value="F:ribosome binding"/>
    <property type="evidence" value="ECO:0007669"/>
    <property type="project" value="TreeGrafter"/>
</dbReference>
<dbReference type="SUPFAM" id="SSF116742">
    <property type="entry name" value="eIF2alpha middle domain-like"/>
    <property type="match status" value="1"/>
</dbReference>
<name>A0AAD5XT83_9FUNG</name>
<evidence type="ECO:0000313" key="7">
    <source>
        <dbReference type="EMBL" id="KAJ3179817.1"/>
    </source>
</evidence>
<dbReference type="GO" id="GO:0003743">
    <property type="term" value="F:translation initiation factor activity"/>
    <property type="evidence" value="ECO:0007669"/>
    <property type="project" value="UniProtKB-KW"/>
</dbReference>
<organism evidence="7 8">
    <name type="scientific">Geranomyces variabilis</name>
    <dbReference type="NCBI Taxonomy" id="109894"/>
    <lineage>
        <taxon>Eukaryota</taxon>
        <taxon>Fungi</taxon>
        <taxon>Fungi incertae sedis</taxon>
        <taxon>Chytridiomycota</taxon>
        <taxon>Chytridiomycota incertae sedis</taxon>
        <taxon>Chytridiomycetes</taxon>
        <taxon>Spizellomycetales</taxon>
        <taxon>Powellomycetaceae</taxon>
        <taxon>Geranomyces</taxon>
    </lineage>
</organism>
<dbReference type="InterPro" id="IPR024055">
    <property type="entry name" value="TIF2_asu_C"/>
</dbReference>
<accession>A0AAD5XT83</accession>
<dbReference type="GO" id="GO:0033290">
    <property type="term" value="C:eukaryotic 48S preinitiation complex"/>
    <property type="evidence" value="ECO:0007669"/>
    <property type="project" value="TreeGrafter"/>
</dbReference>
<feature type="compositionally biased region" description="Polar residues" evidence="5">
    <location>
        <begin position="15"/>
        <end position="31"/>
    </location>
</feature>
<dbReference type="PANTHER" id="PTHR10602:SF0">
    <property type="entry name" value="EUKARYOTIC TRANSLATION INITIATION FACTOR 2 SUBUNIT 1"/>
    <property type="match status" value="1"/>
</dbReference>
<comment type="caution">
    <text evidence="7">The sequence shown here is derived from an EMBL/GenBank/DDBJ whole genome shotgun (WGS) entry which is preliminary data.</text>
</comment>
<dbReference type="AlphaFoldDB" id="A0AAD5XT83"/>
<proteinExistence type="inferred from homology"/>
<evidence type="ECO:0000256" key="2">
    <source>
        <dbReference type="ARBA" id="ARBA00022540"/>
    </source>
</evidence>
<evidence type="ECO:0000256" key="4">
    <source>
        <dbReference type="ARBA" id="ARBA00022917"/>
    </source>
</evidence>
<evidence type="ECO:0000313" key="8">
    <source>
        <dbReference type="Proteomes" id="UP001212152"/>
    </source>
</evidence>
<gene>
    <name evidence="7" type="ORF">HDU87_002385</name>
</gene>
<sequence>MPSDLESDSGEDSAPETSPSTQQKAPSSGPNLGNDEIIDHGDEHEGDFVRATFTPSAAAALDERQSRLQCRMYEQKFPEVDQLVMANVRQIADMGAYVQLLEYNNIEGMILLSELSRRRIRSIQKLIRVGRNEVVVVLRVDREKGYIDLSKRRVSAEDVAKCEEKFNKSKAVHSIMRHVAEKVDANLEDLLEKYCWPLYQKYNHAYDAFKIAINDPEAVFGGLDIPEEIKKTLVSNIRRRLTPQPVKIRADVEVTCYGYEGIDAIKTALQAGEACSTEDVPIKVKLVAPPMYFVMTNSLDKTSGIEQMEKALVAIEESITKNAGELRIRMKPKVVSASDDAELAKLLAQVERENAEISGDEDDSDNEKAAVDEE</sequence>
<dbReference type="GO" id="GO:0003723">
    <property type="term" value="F:RNA binding"/>
    <property type="evidence" value="ECO:0007669"/>
    <property type="project" value="InterPro"/>
</dbReference>
<comment type="similarity">
    <text evidence="1">Belongs to the eIF-2-alpha family.</text>
</comment>
<reference evidence="7" key="1">
    <citation type="submission" date="2020-05" db="EMBL/GenBank/DDBJ databases">
        <title>Phylogenomic resolution of chytrid fungi.</title>
        <authorList>
            <person name="Stajich J.E."/>
            <person name="Amses K."/>
            <person name="Simmons R."/>
            <person name="Seto K."/>
            <person name="Myers J."/>
            <person name="Bonds A."/>
            <person name="Quandt C.A."/>
            <person name="Barry K."/>
            <person name="Liu P."/>
            <person name="Grigoriev I."/>
            <person name="Longcore J.E."/>
            <person name="James T.Y."/>
        </authorList>
    </citation>
    <scope>NUCLEOTIDE SEQUENCE</scope>
    <source>
        <strain evidence="7">JEL0379</strain>
    </source>
</reference>
<dbReference type="FunFam" id="2.40.50.140:FF:000015">
    <property type="entry name" value="Eukaryotic translation initiation factor 2 subunit alpha"/>
    <property type="match status" value="1"/>
</dbReference>
<dbReference type="SUPFAM" id="SSF50249">
    <property type="entry name" value="Nucleic acid-binding proteins"/>
    <property type="match status" value="1"/>
</dbReference>
<dbReference type="FunFam" id="3.30.70.1130:FF:000001">
    <property type="entry name" value="Eukaryotic translation initiation factor 2 subunit 1"/>
    <property type="match status" value="1"/>
</dbReference>
<dbReference type="GO" id="GO:0005850">
    <property type="term" value="C:eukaryotic translation initiation factor 2 complex"/>
    <property type="evidence" value="ECO:0007669"/>
    <property type="project" value="TreeGrafter"/>
</dbReference>
<feature type="region of interest" description="Disordered" evidence="5">
    <location>
        <begin position="352"/>
        <end position="374"/>
    </location>
</feature>
<keyword evidence="4" id="KW-0648">Protein biosynthesis</keyword>
<dbReference type="Gene3D" id="1.10.150.190">
    <property type="entry name" value="Translation initiation factor 2, subunit 1, domain 2"/>
    <property type="match status" value="1"/>
</dbReference>
<keyword evidence="2" id="KW-0396">Initiation factor</keyword>
<dbReference type="PROSITE" id="PS50126">
    <property type="entry name" value="S1"/>
    <property type="match status" value="1"/>
</dbReference>
<dbReference type="InterPro" id="IPR012340">
    <property type="entry name" value="NA-bd_OB-fold"/>
</dbReference>
<dbReference type="PANTHER" id="PTHR10602">
    <property type="entry name" value="EUKARYOTIC TRANSLATION INITIATION FACTOR 2 SUBUNIT 1"/>
    <property type="match status" value="1"/>
</dbReference>
<dbReference type="Pfam" id="PF07541">
    <property type="entry name" value="EIF_2_alpha"/>
    <property type="match status" value="1"/>
</dbReference>
<dbReference type="InterPro" id="IPR011488">
    <property type="entry name" value="TIF_2_asu"/>
</dbReference>
<evidence type="ECO:0000256" key="3">
    <source>
        <dbReference type="ARBA" id="ARBA00022553"/>
    </source>
</evidence>
<evidence type="ECO:0000259" key="6">
    <source>
        <dbReference type="PROSITE" id="PS50126"/>
    </source>
</evidence>
<evidence type="ECO:0000256" key="5">
    <source>
        <dbReference type="SAM" id="MobiDB-lite"/>
    </source>
</evidence>
<dbReference type="EMBL" id="JADGJQ010000019">
    <property type="protein sequence ID" value="KAJ3179817.1"/>
    <property type="molecule type" value="Genomic_DNA"/>
</dbReference>
<dbReference type="InterPro" id="IPR024054">
    <property type="entry name" value="TIF2_asu_middle_sf"/>
</dbReference>
<protein>
    <recommendedName>
        <fullName evidence="6">S1 motif domain-containing protein</fullName>
    </recommendedName>
</protein>
<dbReference type="CDD" id="cd04452">
    <property type="entry name" value="S1_IF2_alpha"/>
    <property type="match status" value="1"/>
</dbReference>
<dbReference type="Gene3D" id="2.40.50.140">
    <property type="entry name" value="Nucleic acid-binding proteins"/>
    <property type="match status" value="1"/>
</dbReference>
<dbReference type="SUPFAM" id="SSF110993">
    <property type="entry name" value="eIF-2-alpha, C-terminal domain"/>
    <property type="match status" value="1"/>
</dbReference>
<dbReference type="Gene3D" id="3.30.70.1130">
    <property type="entry name" value="EIF_2_alpha"/>
    <property type="match status" value="1"/>
</dbReference>
<keyword evidence="3" id="KW-0597">Phosphoprotein</keyword>
<dbReference type="Pfam" id="PF00575">
    <property type="entry name" value="S1"/>
    <property type="match status" value="1"/>
</dbReference>